<keyword evidence="2" id="KW-1185">Reference proteome</keyword>
<comment type="caution">
    <text evidence="1">The sequence shown here is derived from an EMBL/GenBank/DDBJ whole genome shotgun (WGS) entry which is preliminary data.</text>
</comment>
<sequence length="97" mass="9858">MPRNAGRLTFSSSHGLAPASCLALSHASISLDIGVSFPSTMVDLPRRSFPTVAADSSRSSIPSTVLESSSSFFPSVTLASIVAAASSPATPPQQLPA</sequence>
<name>A0AAV5DRE7_ELECO</name>
<dbReference type="Proteomes" id="UP001054889">
    <property type="component" value="Unassembled WGS sequence"/>
</dbReference>
<accession>A0AAV5DRE7</accession>
<evidence type="ECO:0000313" key="2">
    <source>
        <dbReference type="Proteomes" id="UP001054889"/>
    </source>
</evidence>
<proteinExistence type="predicted"/>
<dbReference type="EMBL" id="BQKI01000025">
    <property type="protein sequence ID" value="GJN12780.1"/>
    <property type="molecule type" value="Genomic_DNA"/>
</dbReference>
<gene>
    <name evidence="1" type="primary">ga31090</name>
    <name evidence="1" type="ORF">PR202_ga31090</name>
</gene>
<evidence type="ECO:0000313" key="1">
    <source>
        <dbReference type="EMBL" id="GJN12780.1"/>
    </source>
</evidence>
<dbReference type="AlphaFoldDB" id="A0AAV5DRE7"/>
<reference evidence="1" key="1">
    <citation type="journal article" date="2018" name="DNA Res.">
        <title>Multiple hybrid de novo genome assembly of finger millet, an orphan allotetraploid crop.</title>
        <authorList>
            <person name="Hatakeyama M."/>
            <person name="Aluri S."/>
            <person name="Balachadran M.T."/>
            <person name="Sivarajan S.R."/>
            <person name="Patrignani A."/>
            <person name="Gruter S."/>
            <person name="Poveda L."/>
            <person name="Shimizu-Inatsugi R."/>
            <person name="Baeten J."/>
            <person name="Francoijs K.J."/>
            <person name="Nataraja K.N."/>
            <person name="Reddy Y.A.N."/>
            <person name="Phadnis S."/>
            <person name="Ravikumar R.L."/>
            <person name="Schlapbach R."/>
            <person name="Sreeman S.M."/>
            <person name="Shimizu K.K."/>
        </authorList>
    </citation>
    <scope>NUCLEOTIDE SEQUENCE</scope>
</reference>
<organism evidence="1 2">
    <name type="scientific">Eleusine coracana subsp. coracana</name>
    <dbReference type="NCBI Taxonomy" id="191504"/>
    <lineage>
        <taxon>Eukaryota</taxon>
        <taxon>Viridiplantae</taxon>
        <taxon>Streptophyta</taxon>
        <taxon>Embryophyta</taxon>
        <taxon>Tracheophyta</taxon>
        <taxon>Spermatophyta</taxon>
        <taxon>Magnoliopsida</taxon>
        <taxon>Liliopsida</taxon>
        <taxon>Poales</taxon>
        <taxon>Poaceae</taxon>
        <taxon>PACMAD clade</taxon>
        <taxon>Chloridoideae</taxon>
        <taxon>Cynodonteae</taxon>
        <taxon>Eleusininae</taxon>
        <taxon>Eleusine</taxon>
    </lineage>
</organism>
<reference evidence="1" key="2">
    <citation type="submission" date="2021-12" db="EMBL/GenBank/DDBJ databases">
        <title>Resequencing data analysis of finger millet.</title>
        <authorList>
            <person name="Hatakeyama M."/>
            <person name="Aluri S."/>
            <person name="Balachadran M.T."/>
            <person name="Sivarajan S.R."/>
            <person name="Poveda L."/>
            <person name="Shimizu-Inatsugi R."/>
            <person name="Schlapbach R."/>
            <person name="Sreeman S.M."/>
            <person name="Shimizu K.K."/>
        </authorList>
    </citation>
    <scope>NUCLEOTIDE SEQUENCE</scope>
</reference>
<protein>
    <submittedName>
        <fullName evidence="1">Uncharacterized protein</fullName>
    </submittedName>
</protein>